<dbReference type="GO" id="GO:0005524">
    <property type="term" value="F:ATP binding"/>
    <property type="evidence" value="ECO:0007669"/>
    <property type="project" value="UniProtKB-KW"/>
</dbReference>
<protein>
    <submittedName>
        <fullName evidence="7">Protein kinase</fullName>
    </submittedName>
</protein>
<dbReference type="PROSITE" id="PS00109">
    <property type="entry name" value="PROTEIN_KINASE_TYR"/>
    <property type="match status" value="1"/>
</dbReference>
<feature type="region of interest" description="Disordered" evidence="5">
    <location>
        <begin position="568"/>
        <end position="671"/>
    </location>
</feature>
<keyword evidence="4" id="KW-0067">ATP-binding</keyword>
<evidence type="ECO:0000256" key="5">
    <source>
        <dbReference type="SAM" id="MobiDB-lite"/>
    </source>
</evidence>
<dbReference type="GO" id="GO:0004674">
    <property type="term" value="F:protein serine/threonine kinase activity"/>
    <property type="evidence" value="ECO:0007669"/>
    <property type="project" value="TreeGrafter"/>
</dbReference>
<keyword evidence="8" id="KW-1185">Reference proteome</keyword>
<feature type="compositionally biased region" description="Low complexity" evidence="5">
    <location>
        <begin position="602"/>
        <end position="619"/>
    </location>
</feature>
<feature type="compositionally biased region" description="Low complexity" evidence="5">
    <location>
        <begin position="448"/>
        <end position="484"/>
    </location>
</feature>
<keyword evidence="1" id="KW-0808">Transferase</keyword>
<evidence type="ECO:0000313" key="8">
    <source>
        <dbReference type="Proteomes" id="UP000518300"/>
    </source>
</evidence>
<organism evidence="7 8">
    <name type="scientific">Pyxidicoccus fallax</name>
    <dbReference type="NCBI Taxonomy" id="394095"/>
    <lineage>
        <taxon>Bacteria</taxon>
        <taxon>Pseudomonadati</taxon>
        <taxon>Myxococcota</taxon>
        <taxon>Myxococcia</taxon>
        <taxon>Myxococcales</taxon>
        <taxon>Cystobacterineae</taxon>
        <taxon>Myxococcaceae</taxon>
        <taxon>Pyxidicoccus</taxon>
    </lineage>
</organism>
<evidence type="ECO:0000256" key="2">
    <source>
        <dbReference type="ARBA" id="ARBA00022741"/>
    </source>
</evidence>
<dbReference type="RefSeq" id="WP_169350936.1">
    <property type="nucleotide sequence ID" value="NZ_JABBJJ010000350.1"/>
</dbReference>
<sequence>MTLEAGTHIGKYVVRRKLAEGGMAEIYLCTARGPEGFEKEVVIKRVRSFLASDPEFVGMFIAEARLASRLNHANVVQIFDFDKHEDTYYLAMEYVRGCSLWELRKKCKELMEPVPPVLVAHIGAEVARGLHYAHRLKVNGQPLDLVHRDVTPHNVLLSFDGAVKLTDFGIAKAGNKLTQPGVLKGKFAYMSPEQARGEAVDARTDIFALGVVLWEMLTGGRLFDGDSEVAVLRAVQQSAIPPPARLNPDVPADLDAAVVRALDRDPAGRFQTAGEMERALAQCVLKHARTVDDTDLSAFMRRLFPTSLTQALPTVQERTHVEQAQTPPGDEPPVAVPREPTAVMPGVSSGRGGAVAPSPDEDVNASTFVLPRRGEDLEPVPLPPMATPMMPLPAVASSPVPRPLPPVAAPVATVRPSRPEGTPAVVGEGSNGGRPPESGTGSGAKRPSQGQGVAVASAGTASGAKRPSQGQGVAVASAGTASGAKRPSGAQELPSAPPLEADSGEEDEGTESATDPAPAMPAVAEARGPLAGGSPGGLKPRRGPLALGLSAALGLAVVGGGIALMRSRTEPSSAPTSTESAAPAGKTTASAEQPAPPPAAAPAPASSGSEAPSTATPPANGGEDSESEVDGLKREEALAGTEPRPTPGDSRPDEAQEERAAASTGTLQVSAAPYATVFINGKKMGEVSGRASYRLPPGTYKLVFAHPSGDKRFDVTVTAGTSVTRAFRAPRAR</sequence>
<dbReference type="CDD" id="cd14014">
    <property type="entry name" value="STKc_PknB_like"/>
    <property type="match status" value="1"/>
</dbReference>
<gene>
    <name evidence="7" type="ORF">HG543_43960</name>
</gene>
<proteinExistence type="predicted"/>
<reference evidence="7 8" key="1">
    <citation type="submission" date="2020-04" db="EMBL/GenBank/DDBJ databases">
        <title>Draft genome of Pyxidicoccus fallax type strain.</title>
        <authorList>
            <person name="Whitworth D.E."/>
        </authorList>
    </citation>
    <scope>NUCLEOTIDE SEQUENCE [LARGE SCALE GENOMIC DNA]</scope>
    <source>
        <strain evidence="7 8">DSM 14698</strain>
    </source>
</reference>
<dbReference type="Proteomes" id="UP000518300">
    <property type="component" value="Unassembled WGS sequence"/>
</dbReference>
<feature type="domain" description="Protein kinase" evidence="6">
    <location>
        <begin position="12"/>
        <end position="290"/>
    </location>
</feature>
<comment type="caution">
    <text evidence="7">The sequence shown here is derived from an EMBL/GenBank/DDBJ whole genome shotgun (WGS) entry which is preliminary data.</text>
</comment>
<dbReference type="InterPro" id="IPR011009">
    <property type="entry name" value="Kinase-like_dom_sf"/>
</dbReference>
<name>A0A848LVW1_9BACT</name>
<dbReference type="PANTHER" id="PTHR43289:SF6">
    <property type="entry name" value="SERINE_THREONINE-PROTEIN KINASE NEKL-3"/>
    <property type="match status" value="1"/>
</dbReference>
<evidence type="ECO:0000256" key="4">
    <source>
        <dbReference type="ARBA" id="ARBA00022840"/>
    </source>
</evidence>
<evidence type="ECO:0000256" key="1">
    <source>
        <dbReference type="ARBA" id="ARBA00022679"/>
    </source>
</evidence>
<dbReference type="SUPFAM" id="SSF56112">
    <property type="entry name" value="Protein kinase-like (PK-like)"/>
    <property type="match status" value="1"/>
</dbReference>
<dbReference type="EMBL" id="JABBJJ010000350">
    <property type="protein sequence ID" value="NMO21760.1"/>
    <property type="molecule type" value="Genomic_DNA"/>
</dbReference>
<dbReference type="InterPro" id="IPR000719">
    <property type="entry name" value="Prot_kinase_dom"/>
</dbReference>
<keyword evidence="3 7" id="KW-0418">Kinase</keyword>
<dbReference type="PROSITE" id="PS50011">
    <property type="entry name" value="PROTEIN_KINASE_DOM"/>
    <property type="match status" value="1"/>
</dbReference>
<dbReference type="Gene3D" id="3.30.200.20">
    <property type="entry name" value="Phosphorylase Kinase, domain 1"/>
    <property type="match status" value="1"/>
</dbReference>
<feature type="compositionally biased region" description="Low complexity" evidence="5">
    <location>
        <begin position="570"/>
        <end position="593"/>
    </location>
</feature>
<keyword evidence="2" id="KW-0547">Nucleotide-binding</keyword>
<dbReference type="Pfam" id="PF00069">
    <property type="entry name" value="Pkinase"/>
    <property type="match status" value="1"/>
</dbReference>
<dbReference type="InterPro" id="IPR008266">
    <property type="entry name" value="Tyr_kinase_AS"/>
</dbReference>
<feature type="region of interest" description="Disordered" evidence="5">
    <location>
        <begin position="411"/>
        <end position="544"/>
    </location>
</feature>
<feature type="compositionally biased region" description="Basic and acidic residues" evidence="5">
    <location>
        <begin position="650"/>
        <end position="660"/>
    </location>
</feature>
<evidence type="ECO:0000313" key="7">
    <source>
        <dbReference type="EMBL" id="NMO21760.1"/>
    </source>
</evidence>
<accession>A0A848LVW1</accession>
<dbReference type="PANTHER" id="PTHR43289">
    <property type="entry name" value="MITOGEN-ACTIVATED PROTEIN KINASE KINASE KINASE 20-RELATED"/>
    <property type="match status" value="1"/>
</dbReference>
<evidence type="ECO:0000256" key="3">
    <source>
        <dbReference type="ARBA" id="ARBA00022777"/>
    </source>
</evidence>
<evidence type="ECO:0000259" key="6">
    <source>
        <dbReference type="PROSITE" id="PS50011"/>
    </source>
</evidence>
<dbReference type="Gene3D" id="1.10.510.10">
    <property type="entry name" value="Transferase(Phosphotransferase) domain 1"/>
    <property type="match status" value="1"/>
</dbReference>
<dbReference type="AlphaFoldDB" id="A0A848LVW1"/>